<organism evidence="2 3">
    <name type="scientific">Methylococcus capsulatus</name>
    <dbReference type="NCBI Taxonomy" id="414"/>
    <lineage>
        <taxon>Bacteria</taxon>
        <taxon>Pseudomonadati</taxon>
        <taxon>Pseudomonadota</taxon>
        <taxon>Gammaproteobacteria</taxon>
        <taxon>Methylococcales</taxon>
        <taxon>Methylococcaceae</taxon>
        <taxon>Methylococcus</taxon>
    </lineage>
</organism>
<dbReference type="Pfam" id="PF02635">
    <property type="entry name" value="DsrE"/>
    <property type="match status" value="1"/>
</dbReference>
<proteinExistence type="inferred from homology"/>
<evidence type="ECO:0000313" key="3">
    <source>
        <dbReference type="Proteomes" id="UP001359308"/>
    </source>
</evidence>
<reference evidence="2 3" key="1">
    <citation type="submission" date="2022-09" db="EMBL/GenBank/DDBJ databases">
        <authorList>
            <person name="Giprobiosintez L."/>
        </authorList>
    </citation>
    <scope>NUCLEOTIDE SEQUENCE [LARGE SCALE GENOMIC DNA]</scope>
    <source>
        <strain evidence="3">VKPM-B-12549 (GBS-15)</strain>
    </source>
</reference>
<comment type="similarity">
    <text evidence="1">Belongs to the DsrF/TusC family.</text>
</comment>
<evidence type="ECO:0000256" key="1">
    <source>
        <dbReference type="ARBA" id="ARBA00005996"/>
    </source>
</evidence>
<dbReference type="InterPro" id="IPR027396">
    <property type="entry name" value="DsrEFH-like"/>
</dbReference>
<dbReference type="InterPro" id="IPR003787">
    <property type="entry name" value="Sulphur_relay_DsrE/F-like"/>
</dbReference>
<name>A0ABZ2F2X4_METCP</name>
<evidence type="ECO:0000313" key="2">
    <source>
        <dbReference type="EMBL" id="WWF01552.1"/>
    </source>
</evidence>
<gene>
    <name evidence="2" type="ORF">N4J17_13935</name>
</gene>
<protein>
    <submittedName>
        <fullName evidence="2">DsrE family protein</fullName>
    </submittedName>
</protein>
<dbReference type="RefSeq" id="WP_198322016.1">
    <property type="nucleotide sequence ID" value="NZ_CP104311.1"/>
</dbReference>
<dbReference type="PANTHER" id="PTHR38780:SF1">
    <property type="entry name" value="PROTEIN TUSC"/>
    <property type="match status" value="1"/>
</dbReference>
<dbReference type="Proteomes" id="UP001359308">
    <property type="component" value="Chromosome"/>
</dbReference>
<dbReference type="InterPro" id="IPR017462">
    <property type="entry name" value="Sulphur_relay_TusC/DsrF"/>
</dbReference>
<dbReference type="SUPFAM" id="SSF75169">
    <property type="entry name" value="DsrEFH-like"/>
    <property type="match status" value="1"/>
</dbReference>
<dbReference type="EMBL" id="CP104311">
    <property type="protein sequence ID" value="WWF01552.1"/>
    <property type="molecule type" value="Genomic_DNA"/>
</dbReference>
<sequence>MSHPKSFVFVVRQPPFCGGRNVEMVDQLLAVAAFDHPVDVLFLDDGVWQLQVPGSVEGGALRPLGPLIRTLELYDVREVAVETESLVERALSPDALVVPVRLLARSEVPGWIAGHDVAVGGG</sequence>
<keyword evidence="3" id="KW-1185">Reference proteome</keyword>
<dbReference type="Gene3D" id="3.40.1260.10">
    <property type="entry name" value="DsrEFH-like"/>
    <property type="match status" value="1"/>
</dbReference>
<dbReference type="PANTHER" id="PTHR38780">
    <property type="entry name" value="PROTEIN TUSC"/>
    <property type="match status" value="1"/>
</dbReference>
<accession>A0ABZ2F2X4</accession>